<dbReference type="GO" id="GO:0032259">
    <property type="term" value="P:methylation"/>
    <property type="evidence" value="ECO:0007669"/>
    <property type="project" value="UniProtKB-KW"/>
</dbReference>
<dbReference type="Gene3D" id="3.40.50.150">
    <property type="entry name" value="Vaccinia Virus protein VP39"/>
    <property type="match status" value="1"/>
</dbReference>
<protein>
    <submittedName>
        <fullName evidence="1">S-adenosyl-L-methionine-dependent methyltransferase</fullName>
    </submittedName>
</protein>
<dbReference type="AlphaFoldDB" id="A0A9P5YIM0"/>
<gene>
    <name evidence="1" type="ORF">BDZ94DRAFT_1150830</name>
</gene>
<dbReference type="SUPFAM" id="SSF53335">
    <property type="entry name" value="S-adenosyl-L-methionine-dependent methyltransferases"/>
    <property type="match status" value="1"/>
</dbReference>
<dbReference type="PANTHER" id="PTHR43591:SF24">
    <property type="entry name" value="2-METHOXY-6-POLYPRENYL-1,4-BENZOQUINOL METHYLASE, MITOCHONDRIAL"/>
    <property type="match status" value="1"/>
</dbReference>
<keyword evidence="2" id="KW-1185">Reference proteome</keyword>
<dbReference type="Proteomes" id="UP000807353">
    <property type="component" value="Unassembled WGS sequence"/>
</dbReference>
<dbReference type="OrthoDB" id="2013972at2759"/>
<accession>A0A9P5YIM0</accession>
<dbReference type="EMBL" id="MU150229">
    <property type="protein sequence ID" value="KAF9469692.1"/>
    <property type="molecule type" value="Genomic_DNA"/>
</dbReference>
<dbReference type="CDD" id="cd02440">
    <property type="entry name" value="AdoMet_MTases"/>
    <property type="match status" value="1"/>
</dbReference>
<dbReference type="PANTHER" id="PTHR43591">
    <property type="entry name" value="METHYLTRANSFERASE"/>
    <property type="match status" value="1"/>
</dbReference>
<proteinExistence type="predicted"/>
<organism evidence="1 2">
    <name type="scientific">Collybia nuda</name>
    <dbReference type="NCBI Taxonomy" id="64659"/>
    <lineage>
        <taxon>Eukaryota</taxon>
        <taxon>Fungi</taxon>
        <taxon>Dikarya</taxon>
        <taxon>Basidiomycota</taxon>
        <taxon>Agaricomycotina</taxon>
        <taxon>Agaricomycetes</taxon>
        <taxon>Agaricomycetidae</taxon>
        <taxon>Agaricales</taxon>
        <taxon>Tricholomatineae</taxon>
        <taxon>Clitocybaceae</taxon>
        <taxon>Collybia</taxon>
    </lineage>
</organism>
<dbReference type="InterPro" id="IPR029063">
    <property type="entry name" value="SAM-dependent_MTases_sf"/>
</dbReference>
<sequence>MGASSYTSYDVSMRSGSPTPSVWSMTSSMRAQAFKQEFGRGLNNYSEVYRLPADEEELDRLEKQHAMFTEVMGKYPLPTYEIMADDVPGETKACLDLGCGSGSWIIDFARDFPHCSAVAVDLVPMQSPTLPPNCRSEIDDINLGLEHFYGDFNIVHAQLISSGIKDYADLIDHMSKVLRPGGLIMVIEWDFHTYDESRNQIKVGTHQLGPPWWPRWLAFAQLAVKNRGGSPDAASHVSTWISNHPAFEDVVIQDFWIPTSNWMQDNSTQMRIGTTMRDDILAFLKSGRPLLLGSGVPEAVVDEIQNGATRELVDTRLHQFIRLQRVYARKKLA</sequence>
<dbReference type="GO" id="GO:0008168">
    <property type="term" value="F:methyltransferase activity"/>
    <property type="evidence" value="ECO:0007669"/>
    <property type="project" value="UniProtKB-KW"/>
</dbReference>
<evidence type="ECO:0000313" key="1">
    <source>
        <dbReference type="EMBL" id="KAF9469692.1"/>
    </source>
</evidence>
<dbReference type="Pfam" id="PF13489">
    <property type="entry name" value="Methyltransf_23"/>
    <property type="match status" value="1"/>
</dbReference>
<keyword evidence="1" id="KW-0489">Methyltransferase</keyword>
<reference evidence="1" key="1">
    <citation type="submission" date="2020-11" db="EMBL/GenBank/DDBJ databases">
        <authorList>
            <consortium name="DOE Joint Genome Institute"/>
            <person name="Ahrendt S."/>
            <person name="Riley R."/>
            <person name="Andreopoulos W."/>
            <person name="Labutti K."/>
            <person name="Pangilinan J."/>
            <person name="Ruiz-Duenas F.J."/>
            <person name="Barrasa J.M."/>
            <person name="Sanchez-Garcia M."/>
            <person name="Camarero S."/>
            <person name="Miyauchi S."/>
            <person name="Serrano A."/>
            <person name="Linde D."/>
            <person name="Babiker R."/>
            <person name="Drula E."/>
            <person name="Ayuso-Fernandez I."/>
            <person name="Pacheco R."/>
            <person name="Padilla G."/>
            <person name="Ferreira P."/>
            <person name="Barriuso J."/>
            <person name="Kellner H."/>
            <person name="Castanera R."/>
            <person name="Alfaro M."/>
            <person name="Ramirez L."/>
            <person name="Pisabarro A.G."/>
            <person name="Kuo A."/>
            <person name="Tritt A."/>
            <person name="Lipzen A."/>
            <person name="He G."/>
            <person name="Yan M."/>
            <person name="Ng V."/>
            <person name="Cullen D."/>
            <person name="Martin F."/>
            <person name="Rosso M.-N."/>
            <person name="Henrissat B."/>
            <person name="Hibbett D."/>
            <person name="Martinez A.T."/>
            <person name="Grigoriev I.V."/>
        </authorList>
    </citation>
    <scope>NUCLEOTIDE SEQUENCE</scope>
    <source>
        <strain evidence="1">CBS 247.69</strain>
    </source>
</reference>
<name>A0A9P5YIM0_9AGAR</name>
<keyword evidence="1" id="KW-0808">Transferase</keyword>
<evidence type="ECO:0000313" key="2">
    <source>
        <dbReference type="Proteomes" id="UP000807353"/>
    </source>
</evidence>
<comment type="caution">
    <text evidence="1">The sequence shown here is derived from an EMBL/GenBank/DDBJ whole genome shotgun (WGS) entry which is preliminary data.</text>
</comment>